<organism evidence="2 3">
    <name type="scientific">Roseivivax sediminis</name>
    <dbReference type="NCBI Taxonomy" id="936889"/>
    <lineage>
        <taxon>Bacteria</taxon>
        <taxon>Pseudomonadati</taxon>
        <taxon>Pseudomonadota</taxon>
        <taxon>Alphaproteobacteria</taxon>
        <taxon>Rhodobacterales</taxon>
        <taxon>Roseobacteraceae</taxon>
        <taxon>Roseivivax</taxon>
    </lineage>
</organism>
<dbReference type="PANTHER" id="PTHR38015:SF1">
    <property type="entry name" value="OPINE DEHYDROGENASE DOMAIN-CONTAINING PROTEIN"/>
    <property type="match status" value="1"/>
</dbReference>
<evidence type="ECO:0000313" key="3">
    <source>
        <dbReference type="Proteomes" id="UP000325289"/>
    </source>
</evidence>
<evidence type="ECO:0000313" key="2">
    <source>
        <dbReference type="EMBL" id="SFE28222.1"/>
    </source>
</evidence>
<dbReference type="AlphaFoldDB" id="A0A1I1Z9K0"/>
<name>A0A1I1Z9K0_9RHOB</name>
<dbReference type="GO" id="GO:0016491">
    <property type="term" value="F:oxidoreductase activity"/>
    <property type="evidence" value="ECO:0007669"/>
    <property type="project" value="InterPro"/>
</dbReference>
<dbReference type="Proteomes" id="UP000325289">
    <property type="component" value="Unassembled WGS sequence"/>
</dbReference>
<dbReference type="SUPFAM" id="SSF51735">
    <property type="entry name" value="NAD(P)-binding Rossmann-fold domains"/>
    <property type="match status" value="1"/>
</dbReference>
<dbReference type="InterPro" id="IPR013328">
    <property type="entry name" value="6PGD_dom2"/>
</dbReference>
<protein>
    <submittedName>
        <fullName evidence="2">Opine dehydrogenase</fullName>
    </submittedName>
</protein>
<dbReference type="SUPFAM" id="SSF48179">
    <property type="entry name" value="6-phosphogluconate dehydrogenase C-terminal domain-like"/>
    <property type="match status" value="1"/>
</dbReference>
<proteinExistence type="predicted"/>
<dbReference type="EMBL" id="FOMS01000008">
    <property type="protein sequence ID" value="SFE28222.1"/>
    <property type="molecule type" value="Genomic_DNA"/>
</dbReference>
<feature type="domain" description="Opine dehydrogenase" evidence="1">
    <location>
        <begin position="198"/>
        <end position="341"/>
    </location>
</feature>
<dbReference type="InterPro" id="IPR008927">
    <property type="entry name" value="6-PGluconate_DH-like_C_sf"/>
</dbReference>
<dbReference type="InterPro" id="IPR036291">
    <property type="entry name" value="NAD(P)-bd_dom_sf"/>
</dbReference>
<dbReference type="InterPro" id="IPR051729">
    <property type="entry name" value="Opine/Lysopine_DH"/>
</dbReference>
<accession>A0A1I1Z9K0</accession>
<sequence>MRPHEVAARTQDGSSRVKIAVLGGGNGSYAAVADAAEAGHEVRWWRRDGASFAPLGTPPTLTVTDHEGTRQIAVDTTDDLGRALDGAEVILAPMPAFAQADLADALAPHLVDGQVIYLSPGSFGAWIMLERIRAAGCSADVALCETGTLPWLCRKQGEAEVRITTRASRLPTGVLPARLTDMALEKLGQVYPGAIERCEDALSGALMNAGPIIHPPLILMNAGPIQHFDKWDIHNEGTQPAIRSVHDALDAERVAVREALGYGAPHFPLADHYNTSNWMYGNLAHDKLVGSGDWHEHLDLQTHRYMTEDIAVGLALLVSVGEWAGVKTPVAAGLLALASAVTGRDWRSEGRTLEALGLADRDPKAFQKTLAEGI</sequence>
<reference evidence="2 3" key="1">
    <citation type="submission" date="2016-10" db="EMBL/GenBank/DDBJ databases">
        <authorList>
            <person name="Varghese N."/>
            <person name="Submissions S."/>
        </authorList>
    </citation>
    <scope>NUCLEOTIDE SEQUENCE [LARGE SCALE GENOMIC DNA]</scope>
    <source>
        <strain evidence="3">YIM D21,KCTC 23444,ACCC 10710</strain>
    </source>
</reference>
<dbReference type="Gene3D" id="3.40.50.720">
    <property type="entry name" value="NAD(P)-binding Rossmann-like Domain"/>
    <property type="match status" value="1"/>
</dbReference>
<keyword evidence="3" id="KW-1185">Reference proteome</keyword>
<evidence type="ECO:0000259" key="1">
    <source>
        <dbReference type="Pfam" id="PF02317"/>
    </source>
</evidence>
<gene>
    <name evidence="2" type="ORF">SAMN04515678_10852</name>
</gene>
<dbReference type="PANTHER" id="PTHR38015">
    <property type="entry name" value="BLR6086 PROTEIN"/>
    <property type="match status" value="1"/>
</dbReference>
<dbReference type="Pfam" id="PF02317">
    <property type="entry name" value="Octopine_DH"/>
    <property type="match status" value="1"/>
</dbReference>
<dbReference type="InterPro" id="IPR003421">
    <property type="entry name" value="Opine_DH"/>
</dbReference>
<dbReference type="Gene3D" id="1.10.1040.10">
    <property type="entry name" value="N-(1-d-carboxylethyl)-l-norvaline Dehydrogenase, domain 2"/>
    <property type="match status" value="1"/>
</dbReference>